<comment type="similarity">
    <text evidence="1">Belongs to the TEL2 family.</text>
</comment>
<evidence type="ECO:0000313" key="5">
    <source>
        <dbReference type="Proteomes" id="UP000298138"/>
    </source>
</evidence>
<name>A0A4S2N4I4_9PEZI</name>
<feature type="region of interest" description="Disordered" evidence="2">
    <location>
        <begin position="532"/>
        <end position="590"/>
    </location>
</feature>
<proteinExistence type="inferred from homology"/>
<dbReference type="PANTHER" id="PTHR15830:SF10">
    <property type="entry name" value="TELOMERE LENGTH REGULATION PROTEIN TEL2 HOMOLOG"/>
    <property type="match status" value="1"/>
</dbReference>
<dbReference type="Proteomes" id="UP000298138">
    <property type="component" value="Unassembled WGS sequence"/>
</dbReference>
<feature type="compositionally biased region" description="Acidic residues" evidence="2">
    <location>
        <begin position="550"/>
        <end position="564"/>
    </location>
</feature>
<dbReference type="InParanoid" id="A0A4S2N4I4"/>
<dbReference type="InterPro" id="IPR051970">
    <property type="entry name" value="TEL2_Regulation"/>
</dbReference>
<dbReference type="GO" id="GO:0042162">
    <property type="term" value="F:telomeric DNA binding"/>
    <property type="evidence" value="ECO:0007669"/>
    <property type="project" value="TreeGrafter"/>
</dbReference>
<dbReference type="EMBL" id="ML220113">
    <property type="protein sequence ID" value="TGZ84043.1"/>
    <property type="molecule type" value="Genomic_DNA"/>
</dbReference>
<dbReference type="AlphaFoldDB" id="A0A4S2N4I4"/>
<reference evidence="4 5" key="1">
    <citation type="submission" date="2019-04" db="EMBL/GenBank/DDBJ databases">
        <title>Comparative genomics and transcriptomics to analyze fruiting body development in filamentous ascomycetes.</title>
        <authorList>
            <consortium name="DOE Joint Genome Institute"/>
            <person name="Lutkenhaus R."/>
            <person name="Traeger S."/>
            <person name="Breuer J."/>
            <person name="Kuo A."/>
            <person name="Lipzen A."/>
            <person name="Pangilinan J."/>
            <person name="Dilworth D."/>
            <person name="Sandor L."/>
            <person name="Poggeler S."/>
            <person name="Barry K."/>
            <person name="Grigoriev I.V."/>
            <person name="Nowrousian M."/>
        </authorList>
    </citation>
    <scope>NUCLEOTIDE SEQUENCE [LARGE SCALE GENOMIC DNA]</scope>
    <source>
        <strain evidence="4 5">CBS 389.68</strain>
    </source>
</reference>
<evidence type="ECO:0000313" key="4">
    <source>
        <dbReference type="EMBL" id="TGZ84043.1"/>
    </source>
</evidence>
<dbReference type="Gene3D" id="1.25.40.720">
    <property type="entry name" value="Telomere length regulation protein 2, C-terminal domain"/>
    <property type="match status" value="2"/>
</dbReference>
<feature type="compositionally biased region" description="Polar residues" evidence="2">
    <location>
        <begin position="537"/>
        <end position="547"/>
    </location>
</feature>
<feature type="region of interest" description="Disordered" evidence="2">
    <location>
        <begin position="26"/>
        <end position="48"/>
    </location>
</feature>
<evidence type="ECO:0000256" key="2">
    <source>
        <dbReference type="SAM" id="MobiDB-lite"/>
    </source>
</evidence>
<sequence length="997" mass="109660">MDGLLLRSHESDDAQAEEALIEVSTRYAPSSTPCESTPPPTSTTTGAVDLSSESGLLTALRSQPTAEIVQQVLVIITSASPLFNIQRVVSAFTSQVVQCLISDIVPTFWPVLSVSEKQQLATCLHSPVGLGSIAARLKSLTMEIKGSNGTSIDARKAEVGNILSLLQMILGRPGVVLEMWSLIQELDPVKRSLLWKEYCALVAGSRLLGMAAEAEIALGRSMPGTNKLWVGYGKRWAIWLGKELAAATKGMQETDEAGRESLGSLLSAGFRLGYTDVLVELYTFAVVQDEKVHLLEKVLFPLLAHDKRTYFLSLLRIMAQQFTQVYNTDEDEWWKEDAPQVSGAGALLSSICQDYVFRSHLVEWITSSSGGGIGQPISIRRAAFLVITQDPFAFQEVFEKILNQFADKLWIRHTPIMRQEVLAQFLLLFAGYSHRRNLNLLKRLTRSSTFLNAVSNRLDASSQRARLLGMIVAESFSKLIDDEKNQISFGVAETNTKEAKWWKSIPAIDDSTGKIQDMLKKKSTRTIVLRHGAAPPASSTSPKTQQGDVPADEEDEDEDDDDEFTPYTNPEPDHYDPPTEDATTINRSAPQPPVYIRTLITYLHKTDSYDHQKLALIHSAPLIRRKLSNQSTMRELTSHLPELLTLLVGLHNNMDIPEFNECQLKAVVALVVADPVTTGRMLARWAFDGRSYSIGQRCNILTALGLGVRELAGMPTGLADPLDPAIEGARRLPERAHRLWSGENGKAFLNSDNADTPGKYLAPLSTDIKSALLLPITQKAVSKTKEGTVSSLLRESSSRRFSSRLSTALTDKSALDKKRDKSRKDFLSLIPSAFFLPLTGNFFICLRDTPHILSAARNDGSPGMASDMFLATLLRTLTLILHACGPYSPTLNSMTTEIWPVIKAARIHGGQTVTEAALVAVLLVLESLTEKGVEGRREIVERWGGEITELWSWIDAVMNDDTVSGEGDMKVLAAAVAVKVQEAVEGLQRLLMGVEDV</sequence>
<dbReference type="OrthoDB" id="10258062at2759"/>
<dbReference type="Pfam" id="PF10193">
    <property type="entry name" value="Telomere_reg-2"/>
    <property type="match status" value="1"/>
</dbReference>
<accession>A0A4S2N4I4</accession>
<evidence type="ECO:0000259" key="3">
    <source>
        <dbReference type="Pfam" id="PF10193"/>
    </source>
</evidence>
<dbReference type="GO" id="GO:0005829">
    <property type="term" value="C:cytosol"/>
    <property type="evidence" value="ECO:0007669"/>
    <property type="project" value="TreeGrafter"/>
</dbReference>
<dbReference type="InterPro" id="IPR038528">
    <property type="entry name" value="TEL2_C_sf"/>
</dbReference>
<dbReference type="STRING" id="341454.A0A4S2N4I4"/>
<evidence type="ECO:0000256" key="1">
    <source>
        <dbReference type="ARBA" id="ARBA00006133"/>
    </source>
</evidence>
<gene>
    <name evidence="4" type="ORF">EX30DRAFT_303421</name>
</gene>
<feature type="domain" description="Telomere length regulation protein conserved" evidence="3">
    <location>
        <begin position="593"/>
        <end position="707"/>
    </location>
</feature>
<dbReference type="GO" id="GO:0051879">
    <property type="term" value="F:Hsp90 protein binding"/>
    <property type="evidence" value="ECO:0007669"/>
    <property type="project" value="TreeGrafter"/>
</dbReference>
<dbReference type="InterPro" id="IPR019337">
    <property type="entry name" value="Telomere_length_regulation_dom"/>
</dbReference>
<keyword evidence="5" id="KW-1185">Reference proteome</keyword>
<protein>
    <recommendedName>
        <fullName evidence="3">Telomere length regulation protein conserved domain-containing protein</fullName>
    </recommendedName>
</protein>
<dbReference type="PANTHER" id="PTHR15830">
    <property type="entry name" value="TELOMERE LENGTH REGULATION PROTEIN TEL2 FAMILY MEMBER"/>
    <property type="match status" value="1"/>
</dbReference>
<dbReference type="GO" id="GO:0051083">
    <property type="term" value="P:'de novo' cotranslational protein folding"/>
    <property type="evidence" value="ECO:0007669"/>
    <property type="project" value="TreeGrafter"/>
</dbReference>
<organism evidence="4 5">
    <name type="scientific">Ascodesmis nigricans</name>
    <dbReference type="NCBI Taxonomy" id="341454"/>
    <lineage>
        <taxon>Eukaryota</taxon>
        <taxon>Fungi</taxon>
        <taxon>Dikarya</taxon>
        <taxon>Ascomycota</taxon>
        <taxon>Pezizomycotina</taxon>
        <taxon>Pezizomycetes</taxon>
        <taxon>Pezizales</taxon>
        <taxon>Ascodesmidaceae</taxon>
        <taxon>Ascodesmis</taxon>
    </lineage>
</organism>